<dbReference type="InterPro" id="IPR050095">
    <property type="entry name" value="ECF_ABC_transporter_ATP-bd"/>
</dbReference>
<dbReference type="PATRIC" id="fig|1234409.3.peg.870"/>
<comment type="similarity">
    <text evidence="2">Belongs to the ABC transporter superfamily.</text>
</comment>
<dbReference type="GO" id="GO:0005524">
    <property type="term" value="F:ATP binding"/>
    <property type="evidence" value="ECO:0007669"/>
    <property type="project" value="UniProtKB-KW"/>
</dbReference>
<dbReference type="PANTHER" id="PTHR43553">
    <property type="entry name" value="HEAVY METAL TRANSPORTER"/>
    <property type="match status" value="1"/>
</dbReference>
<dbReference type="PANTHER" id="PTHR43553:SF24">
    <property type="entry name" value="ENERGY-COUPLING FACTOR TRANSPORTER ATP-BINDING PROTEIN ECFA1"/>
    <property type="match status" value="1"/>
</dbReference>
<keyword evidence="4" id="KW-1003">Cell membrane</keyword>
<evidence type="ECO:0000313" key="11">
    <source>
        <dbReference type="Proteomes" id="UP000016057"/>
    </source>
</evidence>
<dbReference type="InterPro" id="IPR030947">
    <property type="entry name" value="EcfA_1"/>
</dbReference>
<dbReference type="SUPFAM" id="SSF52540">
    <property type="entry name" value="P-loop containing nucleoside triphosphate hydrolases"/>
    <property type="match status" value="1"/>
</dbReference>
<dbReference type="SMART" id="SM00382">
    <property type="entry name" value="AAA"/>
    <property type="match status" value="1"/>
</dbReference>
<dbReference type="Gene3D" id="3.40.50.300">
    <property type="entry name" value="P-loop containing nucleotide triphosphate hydrolases"/>
    <property type="match status" value="1"/>
</dbReference>
<name>K8ZNH7_9ENTE</name>
<sequence length="277" mass="31177">MKSIIELNEIEYAYDEGETILSQLNFQIQKGEWVALVGNNGSGKSTVSRLIDGLLIPKKGTVKVLGMEMNEDTVWKIRQHIGIVFQNPDNQFVGANVEDDVAFGLENRGLPREEMKVRVKAALEEVGMWEYRKKEPSLLSGGQKQRVALAGVIAVAPDILILDEATSMLDPKGRQQMLTLLEDLRKNQDLTILSITHDVNEMMLADRILVLDGGKIAQEGTAEELLLNEALVEKYHLARAFPLQLKMMFQEEGIPVQKNSLKLKDWGDALWTYMENK</sequence>
<evidence type="ECO:0000256" key="2">
    <source>
        <dbReference type="ARBA" id="ARBA00005417"/>
    </source>
</evidence>
<dbReference type="GO" id="GO:0016887">
    <property type="term" value="F:ATP hydrolysis activity"/>
    <property type="evidence" value="ECO:0007669"/>
    <property type="project" value="InterPro"/>
</dbReference>
<dbReference type="RefSeq" id="WP_009490608.1">
    <property type="nucleotide sequence ID" value="NZ_AMYT01000019.1"/>
</dbReference>
<keyword evidence="7" id="KW-1278">Translocase</keyword>
<evidence type="ECO:0000256" key="5">
    <source>
        <dbReference type="ARBA" id="ARBA00022741"/>
    </source>
</evidence>
<keyword evidence="5" id="KW-0547">Nucleotide-binding</keyword>
<dbReference type="InterPro" id="IPR003439">
    <property type="entry name" value="ABC_transporter-like_ATP-bd"/>
</dbReference>
<evidence type="ECO:0000256" key="6">
    <source>
        <dbReference type="ARBA" id="ARBA00022840"/>
    </source>
</evidence>
<evidence type="ECO:0000256" key="3">
    <source>
        <dbReference type="ARBA" id="ARBA00022448"/>
    </source>
</evidence>
<evidence type="ECO:0000256" key="4">
    <source>
        <dbReference type="ARBA" id="ARBA00022475"/>
    </source>
</evidence>
<dbReference type="NCBIfam" id="TIGR04520">
    <property type="entry name" value="ECF_ATPase_1"/>
    <property type="match status" value="1"/>
</dbReference>
<evidence type="ECO:0000256" key="8">
    <source>
        <dbReference type="ARBA" id="ARBA00023136"/>
    </source>
</evidence>
<dbReference type="Proteomes" id="UP000016057">
    <property type="component" value="Unassembled WGS sequence"/>
</dbReference>
<dbReference type="STRING" id="1234409.C683_0919"/>
<dbReference type="PROSITE" id="PS50893">
    <property type="entry name" value="ABC_TRANSPORTER_2"/>
    <property type="match status" value="1"/>
</dbReference>
<dbReference type="FunFam" id="3.40.50.300:FF:000224">
    <property type="entry name" value="Energy-coupling factor transporter ATP-binding protein EcfA"/>
    <property type="match status" value="1"/>
</dbReference>
<dbReference type="GO" id="GO:0042626">
    <property type="term" value="F:ATPase-coupled transmembrane transporter activity"/>
    <property type="evidence" value="ECO:0007669"/>
    <property type="project" value="TreeGrafter"/>
</dbReference>
<dbReference type="eggNOG" id="COG1122">
    <property type="taxonomic scope" value="Bacteria"/>
</dbReference>
<keyword evidence="8" id="KW-0472">Membrane</keyword>
<dbReference type="NCBIfam" id="NF010167">
    <property type="entry name" value="PRK13648.1"/>
    <property type="match status" value="1"/>
</dbReference>
<proteinExistence type="inferred from homology"/>
<protein>
    <submittedName>
        <fullName evidence="10">ATPase component of general energizing module of ECF transporter</fullName>
    </submittedName>
</protein>
<keyword evidence="11" id="KW-1185">Reference proteome</keyword>
<dbReference type="AlphaFoldDB" id="K8ZNH7"/>
<dbReference type="Pfam" id="PF00005">
    <property type="entry name" value="ABC_tran"/>
    <property type="match status" value="1"/>
</dbReference>
<evidence type="ECO:0000259" key="9">
    <source>
        <dbReference type="PROSITE" id="PS50893"/>
    </source>
</evidence>
<keyword evidence="3" id="KW-0813">Transport</keyword>
<dbReference type="InterPro" id="IPR003593">
    <property type="entry name" value="AAA+_ATPase"/>
</dbReference>
<organism evidence="10 11">
    <name type="scientific">Catellicoccus marimammalium M35/04/3</name>
    <dbReference type="NCBI Taxonomy" id="1234409"/>
    <lineage>
        <taxon>Bacteria</taxon>
        <taxon>Bacillati</taxon>
        <taxon>Bacillota</taxon>
        <taxon>Bacilli</taxon>
        <taxon>Lactobacillales</taxon>
        <taxon>Enterococcaceae</taxon>
        <taxon>Catellicoccus</taxon>
    </lineage>
</organism>
<evidence type="ECO:0000256" key="7">
    <source>
        <dbReference type="ARBA" id="ARBA00022967"/>
    </source>
</evidence>
<dbReference type="PROSITE" id="PS00211">
    <property type="entry name" value="ABC_TRANSPORTER_1"/>
    <property type="match status" value="1"/>
</dbReference>
<accession>K8ZNH7</accession>
<evidence type="ECO:0000256" key="1">
    <source>
        <dbReference type="ARBA" id="ARBA00004202"/>
    </source>
</evidence>
<evidence type="ECO:0000313" key="10">
    <source>
        <dbReference type="EMBL" id="EKU27141.1"/>
    </source>
</evidence>
<gene>
    <name evidence="10" type="ORF">C683_0919</name>
</gene>
<dbReference type="OrthoDB" id="9784332at2"/>
<comment type="caution">
    <text evidence="10">The sequence shown here is derived from an EMBL/GenBank/DDBJ whole genome shotgun (WGS) entry which is preliminary data.</text>
</comment>
<comment type="subcellular location">
    <subcellularLocation>
        <location evidence="1">Cell membrane</location>
        <topology evidence="1">Peripheral membrane protein</topology>
    </subcellularLocation>
</comment>
<dbReference type="GO" id="GO:0043190">
    <property type="term" value="C:ATP-binding cassette (ABC) transporter complex"/>
    <property type="evidence" value="ECO:0007669"/>
    <property type="project" value="TreeGrafter"/>
</dbReference>
<dbReference type="CDD" id="cd03225">
    <property type="entry name" value="ABC_cobalt_CbiO_domain1"/>
    <property type="match status" value="1"/>
</dbReference>
<dbReference type="EMBL" id="AMYT01000019">
    <property type="protein sequence ID" value="EKU27141.1"/>
    <property type="molecule type" value="Genomic_DNA"/>
</dbReference>
<dbReference type="InterPro" id="IPR017871">
    <property type="entry name" value="ABC_transporter-like_CS"/>
</dbReference>
<reference evidence="10 11" key="1">
    <citation type="journal article" date="2013" name="Genome Announc.">
        <title>Draft Genome Sequence of Catellicoccus marimammalium, a Novel Species Commonly Found in Gull Feces.</title>
        <authorList>
            <person name="Weigand M.R."/>
            <person name="Ryu H."/>
            <person name="Bozcek L."/>
            <person name="Konstantinidis K.T."/>
            <person name="Santo Domingo J.W."/>
        </authorList>
    </citation>
    <scope>NUCLEOTIDE SEQUENCE [LARGE SCALE GENOMIC DNA]</scope>
    <source>
        <strain evidence="10 11">M35/04/3</strain>
    </source>
</reference>
<dbReference type="InterPro" id="IPR015856">
    <property type="entry name" value="ABC_transpr_CbiO/EcfA_su"/>
</dbReference>
<feature type="domain" description="ABC transporter" evidence="9">
    <location>
        <begin position="5"/>
        <end position="238"/>
    </location>
</feature>
<dbReference type="InterPro" id="IPR027417">
    <property type="entry name" value="P-loop_NTPase"/>
</dbReference>
<keyword evidence="6" id="KW-0067">ATP-binding</keyword>